<evidence type="ECO:0000256" key="3">
    <source>
        <dbReference type="ARBA" id="ARBA00023125"/>
    </source>
</evidence>
<evidence type="ECO:0000313" key="6">
    <source>
        <dbReference type="EMBL" id="KHT53729.1"/>
    </source>
</evidence>
<comment type="caution">
    <text evidence="6">The sequence shown here is derived from an EMBL/GenBank/DDBJ whole genome shotgun (WGS) entry which is preliminary data.</text>
</comment>
<name>A0A0B3Y8E9_9ALTE</name>
<gene>
    <name evidence="6" type="ORF">RJ41_08560</name>
</gene>
<dbReference type="InterPro" id="IPR036388">
    <property type="entry name" value="WH-like_DNA-bd_sf"/>
</dbReference>
<proteinExistence type="inferred from homology"/>
<dbReference type="PRINTS" id="PR00039">
    <property type="entry name" value="HTHLYSR"/>
</dbReference>
<feature type="domain" description="HTH lysR-type" evidence="5">
    <location>
        <begin position="6"/>
        <end position="61"/>
    </location>
</feature>
<dbReference type="PANTHER" id="PTHR30579:SF7">
    <property type="entry name" value="HTH-TYPE TRANSCRIPTIONAL REGULATOR LRHA-RELATED"/>
    <property type="match status" value="1"/>
</dbReference>
<evidence type="ECO:0000256" key="2">
    <source>
        <dbReference type="ARBA" id="ARBA00023015"/>
    </source>
</evidence>
<accession>A0A0B3Y8E9</accession>
<dbReference type="Gene3D" id="1.10.10.10">
    <property type="entry name" value="Winged helix-like DNA-binding domain superfamily/Winged helix DNA-binding domain"/>
    <property type="match status" value="1"/>
</dbReference>
<dbReference type="InterPro" id="IPR005119">
    <property type="entry name" value="LysR_subst-bd"/>
</dbReference>
<dbReference type="Pfam" id="PF03466">
    <property type="entry name" value="LysR_substrate"/>
    <property type="match status" value="1"/>
</dbReference>
<evidence type="ECO:0000259" key="5">
    <source>
        <dbReference type="PROSITE" id="PS50931"/>
    </source>
</evidence>
<dbReference type="GO" id="GO:0003700">
    <property type="term" value="F:DNA-binding transcription factor activity"/>
    <property type="evidence" value="ECO:0007669"/>
    <property type="project" value="InterPro"/>
</dbReference>
<dbReference type="GO" id="GO:0003677">
    <property type="term" value="F:DNA binding"/>
    <property type="evidence" value="ECO:0007669"/>
    <property type="project" value="UniProtKB-KW"/>
</dbReference>
<sequence length="285" mass="31275">MKNLSIDFLRSFVLIAQTGSYTQCAEQLQRTQPAISLQIKKLEEMIGEKLFSRDKNRLALTGAGSRLLSYGEKIVALNDQAMAEFGKPQVTGNIRLGIPSEFSTTLMPKIIRRFTQTYPEISLEVHCALSKDLLSEPLKSQFDLILSLQETPDPQQDGYIISDQLVWVGSQRFVNSVPAKLPIIAAPSPCIYRKRATNLLSAIKKPWQVVYTIADLNGIQTAINEGLGITVLAKSSVPPGLHVLSNSESLPELGHVGVCLVNPQKVSSKAISLLTETITNEVANF</sequence>
<dbReference type="AlphaFoldDB" id="A0A0B3Y8E9"/>
<keyword evidence="4" id="KW-0804">Transcription</keyword>
<dbReference type="SUPFAM" id="SSF53850">
    <property type="entry name" value="Periplasmic binding protein-like II"/>
    <property type="match status" value="1"/>
</dbReference>
<dbReference type="Gene3D" id="3.40.190.10">
    <property type="entry name" value="Periplasmic binding protein-like II"/>
    <property type="match status" value="2"/>
</dbReference>
<dbReference type="InterPro" id="IPR050176">
    <property type="entry name" value="LTTR"/>
</dbReference>
<comment type="similarity">
    <text evidence="1">Belongs to the LysR transcriptional regulatory family.</text>
</comment>
<dbReference type="InterPro" id="IPR036390">
    <property type="entry name" value="WH_DNA-bd_sf"/>
</dbReference>
<dbReference type="InterPro" id="IPR000847">
    <property type="entry name" value="LysR_HTH_N"/>
</dbReference>
<dbReference type="Pfam" id="PF00126">
    <property type="entry name" value="HTH_1"/>
    <property type="match status" value="1"/>
</dbReference>
<dbReference type="GeneID" id="56265676"/>
<evidence type="ECO:0000313" key="7">
    <source>
        <dbReference type="Proteomes" id="UP000031197"/>
    </source>
</evidence>
<reference evidence="6 7" key="1">
    <citation type="submission" date="2014-12" db="EMBL/GenBank/DDBJ databases">
        <title>Genome sequencing of Alteromonas marina AD001.</title>
        <authorList>
            <person name="Adrian T.G.S."/>
            <person name="Chan K.G."/>
        </authorList>
    </citation>
    <scope>NUCLEOTIDE SEQUENCE [LARGE SCALE GENOMIC DNA]</scope>
    <source>
        <strain evidence="6 7">AD001</strain>
    </source>
</reference>
<dbReference type="RefSeq" id="WP_014978205.1">
    <property type="nucleotide sequence ID" value="NZ_JWLW01000013.1"/>
</dbReference>
<keyword evidence="3" id="KW-0238">DNA-binding</keyword>
<protein>
    <submittedName>
        <fullName evidence="6">LysR family transcriptional regulator</fullName>
    </submittedName>
</protein>
<organism evidence="6 7">
    <name type="scientific">Alteromonas marina</name>
    <dbReference type="NCBI Taxonomy" id="203795"/>
    <lineage>
        <taxon>Bacteria</taxon>
        <taxon>Pseudomonadati</taxon>
        <taxon>Pseudomonadota</taxon>
        <taxon>Gammaproteobacteria</taxon>
        <taxon>Alteromonadales</taxon>
        <taxon>Alteromonadaceae</taxon>
        <taxon>Alteromonas/Salinimonas group</taxon>
        <taxon>Alteromonas</taxon>
    </lineage>
</organism>
<dbReference type="EMBL" id="JWLW01000013">
    <property type="protein sequence ID" value="KHT53729.1"/>
    <property type="molecule type" value="Genomic_DNA"/>
</dbReference>
<evidence type="ECO:0000256" key="4">
    <source>
        <dbReference type="ARBA" id="ARBA00023163"/>
    </source>
</evidence>
<dbReference type="SUPFAM" id="SSF46785">
    <property type="entry name" value="Winged helix' DNA-binding domain"/>
    <property type="match status" value="1"/>
</dbReference>
<keyword evidence="2" id="KW-0805">Transcription regulation</keyword>
<evidence type="ECO:0000256" key="1">
    <source>
        <dbReference type="ARBA" id="ARBA00009437"/>
    </source>
</evidence>
<dbReference type="PANTHER" id="PTHR30579">
    <property type="entry name" value="TRANSCRIPTIONAL REGULATOR"/>
    <property type="match status" value="1"/>
</dbReference>
<dbReference type="PROSITE" id="PS50931">
    <property type="entry name" value="HTH_LYSR"/>
    <property type="match status" value="1"/>
</dbReference>
<dbReference type="Proteomes" id="UP000031197">
    <property type="component" value="Unassembled WGS sequence"/>
</dbReference>
<dbReference type="OrthoDB" id="5723059at2"/>
<keyword evidence="7" id="KW-1185">Reference proteome</keyword>